<organism evidence="2 3">
    <name type="scientific">Alsobacter metallidurans</name>
    <dbReference type="NCBI Taxonomy" id="340221"/>
    <lineage>
        <taxon>Bacteria</taxon>
        <taxon>Pseudomonadati</taxon>
        <taxon>Pseudomonadota</taxon>
        <taxon>Alphaproteobacteria</taxon>
        <taxon>Hyphomicrobiales</taxon>
        <taxon>Alsobacteraceae</taxon>
        <taxon>Alsobacter</taxon>
    </lineage>
</organism>
<protein>
    <submittedName>
        <fullName evidence="2">Sugar transporter SemiSWEET</fullName>
    </submittedName>
</protein>
<evidence type="ECO:0000256" key="1">
    <source>
        <dbReference type="SAM" id="Phobius"/>
    </source>
</evidence>
<dbReference type="NCBIfam" id="NF037968">
    <property type="entry name" value="SemiSWEET_2"/>
    <property type="match status" value="1"/>
</dbReference>
<keyword evidence="3" id="KW-1185">Reference proteome</keyword>
<dbReference type="InterPro" id="IPR004316">
    <property type="entry name" value="SWEET_rpt"/>
</dbReference>
<proteinExistence type="predicted"/>
<evidence type="ECO:0000313" key="3">
    <source>
        <dbReference type="Proteomes" id="UP000603912"/>
    </source>
</evidence>
<feature type="transmembrane region" description="Helical" evidence="1">
    <location>
        <begin position="12"/>
        <end position="30"/>
    </location>
</feature>
<evidence type="ECO:0000313" key="2">
    <source>
        <dbReference type="EMBL" id="GGH28371.1"/>
    </source>
</evidence>
<dbReference type="GO" id="GO:0051119">
    <property type="term" value="F:sugar transmembrane transporter activity"/>
    <property type="evidence" value="ECO:0007669"/>
    <property type="project" value="InterPro"/>
</dbReference>
<name>A0A917MIX5_9HYPH</name>
<dbReference type="Gene3D" id="1.20.1280.290">
    <property type="match status" value="1"/>
</dbReference>
<dbReference type="EMBL" id="BMES01000002">
    <property type="protein sequence ID" value="GGH28371.1"/>
    <property type="molecule type" value="Genomic_DNA"/>
</dbReference>
<reference evidence="2" key="1">
    <citation type="journal article" date="2014" name="Int. J. Syst. Evol. Microbiol.">
        <title>Complete genome sequence of Corynebacterium casei LMG S-19264T (=DSM 44701T), isolated from a smear-ripened cheese.</title>
        <authorList>
            <consortium name="US DOE Joint Genome Institute (JGI-PGF)"/>
            <person name="Walter F."/>
            <person name="Albersmeier A."/>
            <person name="Kalinowski J."/>
            <person name="Ruckert C."/>
        </authorList>
    </citation>
    <scope>NUCLEOTIDE SEQUENCE</scope>
    <source>
        <strain evidence="2">CGMCC 1.12214</strain>
    </source>
</reference>
<gene>
    <name evidence="2" type="ORF">GCM10007036_37530</name>
</gene>
<feature type="transmembrane region" description="Helical" evidence="1">
    <location>
        <begin position="65"/>
        <end position="84"/>
    </location>
</feature>
<dbReference type="Pfam" id="PF03083">
    <property type="entry name" value="MtN3_slv"/>
    <property type="match status" value="1"/>
</dbReference>
<dbReference type="Proteomes" id="UP000603912">
    <property type="component" value="Unassembled WGS sequence"/>
</dbReference>
<keyword evidence="1" id="KW-0472">Membrane</keyword>
<dbReference type="RefSeq" id="WP_188519208.1">
    <property type="nucleotide sequence ID" value="NZ_BMES01000002.1"/>
</dbReference>
<accession>A0A917MIX5</accession>
<keyword evidence="1" id="KW-0812">Transmembrane</keyword>
<keyword evidence="2" id="KW-0762">Sugar transport</keyword>
<comment type="caution">
    <text evidence="2">The sequence shown here is derived from an EMBL/GenBank/DDBJ whole genome shotgun (WGS) entry which is preliminary data.</text>
</comment>
<feature type="transmembrane region" description="Helical" evidence="1">
    <location>
        <begin position="37"/>
        <end position="59"/>
    </location>
</feature>
<dbReference type="AlphaFoldDB" id="A0A917MIX5"/>
<sequence>MLSPAMIEGVGNLAALITTLCWIPQALRVIRTRDTRAISLLAQGALLLGVGLWLVYGLLQGVGPLIWSNVITFALVGVIVVLKIRYG</sequence>
<keyword evidence="2" id="KW-0813">Transport</keyword>
<dbReference type="GO" id="GO:0016020">
    <property type="term" value="C:membrane"/>
    <property type="evidence" value="ECO:0007669"/>
    <property type="project" value="InterPro"/>
</dbReference>
<dbReference type="InterPro" id="IPR047662">
    <property type="entry name" value="SemiSWEET"/>
</dbReference>
<reference evidence="2" key="2">
    <citation type="submission" date="2020-09" db="EMBL/GenBank/DDBJ databases">
        <authorList>
            <person name="Sun Q."/>
            <person name="Zhou Y."/>
        </authorList>
    </citation>
    <scope>NUCLEOTIDE SEQUENCE</scope>
    <source>
        <strain evidence="2">CGMCC 1.12214</strain>
    </source>
</reference>
<keyword evidence="1" id="KW-1133">Transmembrane helix</keyword>